<dbReference type="AlphaFoldDB" id="A0A1H0MLC8"/>
<dbReference type="InterPro" id="IPR000644">
    <property type="entry name" value="CBS_dom"/>
</dbReference>
<feature type="domain" description="CBS" evidence="3">
    <location>
        <begin position="7"/>
        <end position="63"/>
    </location>
</feature>
<dbReference type="Proteomes" id="UP000199073">
    <property type="component" value="Unassembled WGS sequence"/>
</dbReference>
<protein>
    <submittedName>
        <fullName evidence="4">Acetoin utilization protein AcuB</fullName>
    </submittedName>
</protein>
<dbReference type="STRING" id="91360.SAMN05660330_01094"/>
<dbReference type="SMART" id="SM00116">
    <property type="entry name" value="CBS"/>
    <property type="match status" value="2"/>
</dbReference>
<feature type="domain" description="CBS" evidence="3">
    <location>
        <begin position="83"/>
        <end position="141"/>
    </location>
</feature>
<dbReference type="SUPFAM" id="SSF55021">
    <property type="entry name" value="ACT-like"/>
    <property type="match status" value="1"/>
</dbReference>
<dbReference type="RefSeq" id="WP_092220579.1">
    <property type="nucleotide sequence ID" value="NZ_FNJI01000006.1"/>
</dbReference>
<evidence type="ECO:0000313" key="5">
    <source>
        <dbReference type="Proteomes" id="UP000199073"/>
    </source>
</evidence>
<dbReference type="InterPro" id="IPR045865">
    <property type="entry name" value="ACT-like_dom_sf"/>
</dbReference>
<dbReference type="Pfam" id="PF00571">
    <property type="entry name" value="CBS"/>
    <property type="match status" value="2"/>
</dbReference>
<accession>A0A1H0MLC8</accession>
<reference evidence="4 5" key="1">
    <citation type="submission" date="2016-10" db="EMBL/GenBank/DDBJ databases">
        <authorList>
            <person name="de Groot N.N."/>
        </authorList>
    </citation>
    <scope>NUCLEOTIDE SEQUENCE [LARGE SCALE GENOMIC DNA]</scope>
    <source>
        <strain evidence="4 5">DSM 12130</strain>
    </source>
</reference>
<proteinExistence type="predicted"/>
<dbReference type="InterPro" id="IPR051257">
    <property type="entry name" value="Diverse_CBS-Domain"/>
</dbReference>
<name>A0A1H0MLC8_9BACT</name>
<evidence type="ECO:0000256" key="1">
    <source>
        <dbReference type="ARBA" id="ARBA00023122"/>
    </source>
</evidence>
<dbReference type="PROSITE" id="PS51371">
    <property type="entry name" value="CBS"/>
    <property type="match status" value="2"/>
</dbReference>
<sequence>MFVKERMATGLVTVGPEMKILEARQLMIEKNIRHLPVVDDAGQLLGLVSDRDMRDAMPSRLLEPQDYKNSLEKIGNNTVSDIMTVDLLRIFPYYTIQDTLLLMQKKKVGAFPVVNDEGTLQGIMSTRDLLKAFVNVLNIDEPGSLLCIVVENKPGQMKKIVDVITEENISLGSVLVARYWEKGKRAVFPYLLTNNVITVKKRLQGLGFEMIDPMQWYIDQLPS</sequence>
<evidence type="ECO:0000256" key="2">
    <source>
        <dbReference type="PROSITE-ProRule" id="PRU00703"/>
    </source>
</evidence>
<gene>
    <name evidence="4" type="ORF">SAMN05660330_01094</name>
</gene>
<dbReference type="InterPro" id="IPR046342">
    <property type="entry name" value="CBS_dom_sf"/>
</dbReference>
<keyword evidence="5" id="KW-1185">Reference proteome</keyword>
<dbReference type="PANTHER" id="PTHR43080">
    <property type="entry name" value="CBS DOMAIN-CONTAINING PROTEIN CBSX3, MITOCHONDRIAL"/>
    <property type="match status" value="1"/>
</dbReference>
<dbReference type="PANTHER" id="PTHR43080:SF2">
    <property type="entry name" value="CBS DOMAIN-CONTAINING PROTEIN"/>
    <property type="match status" value="1"/>
</dbReference>
<evidence type="ECO:0000259" key="3">
    <source>
        <dbReference type="PROSITE" id="PS51371"/>
    </source>
</evidence>
<organism evidence="4 5">
    <name type="scientific">Desulforhopalus singaporensis</name>
    <dbReference type="NCBI Taxonomy" id="91360"/>
    <lineage>
        <taxon>Bacteria</taxon>
        <taxon>Pseudomonadati</taxon>
        <taxon>Thermodesulfobacteriota</taxon>
        <taxon>Desulfobulbia</taxon>
        <taxon>Desulfobulbales</taxon>
        <taxon>Desulfocapsaceae</taxon>
        <taxon>Desulforhopalus</taxon>
    </lineage>
</organism>
<dbReference type="EMBL" id="FNJI01000006">
    <property type="protein sequence ID" value="SDO81076.1"/>
    <property type="molecule type" value="Genomic_DNA"/>
</dbReference>
<evidence type="ECO:0000313" key="4">
    <source>
        <dbReference type="EMBL" id="SDO81076.1"/>
    </source>
</evidence>
<keyword evidence="1 2" id="KW-0129">CBS domain</keyword>
<dbReference type="OrthoDB" id="9802114at2"/>
<dbReference type="SUPFAM" id="SSF54631">
    <property type="entry name" value="CBS-domain pair"/>
    <property type="match status" value="1"/>
</dbReference>
<dbReference type="Gene3D" id="3.10.580.10">
    <property type="entry name" value="CBS-domain"/>
    <property type="match status" value="1"/>
</dbReference>
<dbReference type="CDD" id="cd04584">
    <property type="entry name" value="CBS_pair_AcuB_like"/>
    <property type="match status" value="1"/>
</dbReference>